<keyword evidence="2" id="KW-1133">Transmembrane helix</keyword>
<dbReference type="AlphaFoldDB" id="A0A1M6Y396"/>
<dbReference type="PANTHER" id="PTHR23088:SF27">
    <property type="entry name" value="DEAMINATED GLUTATHIONE AMIDASE"/>
    <property type="match status" value="1"/>
</dbReference>
<evidence type="ECO:0000313" key="5">
    <source>
        <dbReference type="Proteomes" id="UP000184395"/>
    </source>
</evidence>
<dbReference type="GO" id="GO:0016787">
    <property type="term" value="F:hydrolase activity"/>
    <property type="evidence" value="ECO:0007669"/>
    <property type="project" value="UniProtKB-KW"/>
</dbReference>
<feature type="domain" description="CN hydrolase" evidence="3">
    <location>
        <begin position="526"/>
        <end position="765"/>
    </location>
</feature>
<dbReference type="Pfam" id="PF00795">
    <property type="entry name" value="CN_hydrolase"/>
    <property type="match status" value="1"/>
</dbReference>
<dbReference type="InterPro" id="IPR036526">
    <property type="entry name" value="C-N_Hydrolase_sf"/>
</dbReference>
<proteinExistence type="predicted"/>
<dbReference type="Gene3D" id="3.60.110.10">
    <property type="entry name" value="Carbon-nitrogen hydrolase"/>
    <property type="match status" value="1"/>
</dbReference>
<organism evidence="4 5">
    <name type="scientific">Paraburkholderia terricola</name>
    <dbReference type="NCBI Taxonomy" id="169427"/>
    <lineage>
        <taxon>Bacteria</taxon>
        <taxon>Pseudomonadati</taxon>
        <taxon>Pseudomonadota</taxon>
        <taxon>Betaproteobacteria</taxon>
        <taxon>Burkholderiales</taxon>
        <taxon>Burkholderiaceae</taxon>
        <taxon>Paraburkholderia</taxon>
    </lineage>
</organism>
<evidence type="ECO:0000313" key="4">
    <source>
        <dbReference type="EMBL" id="SHL12535.1"/>
    </source>
</evidence>
<keyword evidence="2" id="KW-0812">Transmembrane</keyword>
<evidence type="ECO:0000256" key="2">
    <source>
        <dbReference type="SAM" id="Phobius"/>
    </source>
</evidence>
<dbReference type="CDD" id="cd07197">
    <property type="entry name" value="nitrilase"/>
    <property type="match status" value="1"/>
</dbReference>
<evidence type="ECO:0000256" key="1">
    <source>
        <dbReference type="SAM" id="MobiDB-lite"/>
    </source>
</evidence>
<feature type="transmembrane region" description="Helical" evidence="2">
    <location>
        <begin position="16"/>
        <end position="41"/>
    </location>
</feature>
<feature type="transmembrane region" description="Helical" evidence="2">
    <location>
        <begin position="80"/>
        <end position="101"/>
    </location>
</feature>
<keyword evidence="2" id="KW-0472">Membrane</keyword>
<dbReference type="InterPro" id="IPR003010">
    <property type="entry name" value="C-N_Hydrolase"/>
</dbReference>
<feature type="transmembrane region" description="Helical" evidence="2">
    <location>
        <begin position="113"/>
        <end position="141"/>
    </location>
</feature>
<feature type="transmembrane region" description="Helical" evidence="2">
    <location>
        <begin position="48"/>
        <end position="68"/>
    </location>
</feature>
<gene>
    <name evidence="4" type="ORF">SAMN05192548_10632</name>
</gene>
<dbReference type="SUPFAM" id="SSF56317">
    <property type="entry name" value="Carbon-nitrogen hydrolase"/>
    <property type="match status" value="1"/>
</dbReference>
<dbReference type="PROSITE" id="PS50263">
    <property type="entry name" value="CN_HYDROLASE"/>
    <property type="match status" value="1"/>
</dbReference>
<feature type="region of interest" description="Disordered" evidence="1">
    <location>
        <begin position="315"/>
        <end position="367"/>
    </location>
</feature>
<protein>
    <submittedName>
        <fullName evidence="4">Predicted amidohydrolase</fullName>
    </submittedName>
</protein>
<keyword evidence="4" id="KW-0378">Hydrolase</keyword>
<reference evidence="4 5" key="1">
    <citation type="submission" date="2016-11" db="EMBL/GenBank/DDBJ databases">
        <authorList>
            <person name="Jaros S."/>
            <person name="Januszkiewicz K."/>
            <person name="Wedrychowicz H."/>
        </authorList>
    </citation>
    <scope>NUCLEOTIDE SEQUENCE [LARGE SCALE GENOMIC DNA]</scope>
    <source>
        <strain evidence="4 5">LMG 20594</strain>
    </source>
</reference>
<dbReference type="PANTHER" id="PTHR23088">
    <property type="entry name" value="NITRILASE-RELATED"/>
    <property type="match status" value="1"/>
</dbReference>
<dbReference type="Proteomes" id="UP000184395">
    <property type="component" value="Unassembled WGS sequence"/>
</dbReference>
<accession>A0A1M6Y396</accession>
<evidence type="ECO:0000259" key="3">
    <source>
        <dbReference type="PROSITE" id="PS50263"/>
    </source>
</evidence>
<name>A0A1M6Y396_9BURK</name>
<dbReference type="EMBL" id="FRAB01000063">
    <property type="protein sequence ID" value="SHL12535.1"/>
    <property type="molecule type" value="Genomic_DNA"/>
</dbReference>
<dbReference type="STRING" id="169427.SAMN05192548_10632"/>
<sequence length="798" mass="82828">MAGLEVAGLEVAGLEVVALGVVGLEVVGLGVAGLGVVALAVEEQVAEGMAAAVMAAAVMVVAVMAAVAKVVAKAVVAKAAAVMAVVVMAAVAKVVVVKVVVAKAVVAKAAAVMAAVAKVVVVKVAAVMAVVVMAVVVMAGVAKVVVVKAAVAKVVEVKAVVVKAAAVMAVVVKAAVAKVAVAKVVAVMAVVAKAVVAKAVVAKAAEAKVVAVKAAAVKAAAVKAAVAKAAVAKAAVMAALAKAVAVKAVAVKVAVAKAVVARAAAVKAAVVTPVAKAAAVKATAVKAKAVASAVAAASAAASAAVAAATNAAPAKMRTGFGRPGNRPPVPTSGPSAHLPGRSQQTSRQQQIRHTHHNAAPDRRSRKRCRVFGPRNDHAARVHAFARSTNAPGVEFLQQHFRIGVIEQRIAAIVIAEDLMEKTPRRLQLPRAFLLCGMLPKHPPRTRAIARKRRIESSDESTLVDVFWTRGPGTLALTRATVSVFKCRGFARRSRKLTVRSGRIRNGPFITEFALNNKQASLPQTSLRIAAAQAQPVSGDVTANIARTVELTRLAADHGAKLVVFPEKFLSGYEPDLIAGDPTNYAFDAHDARLEPIRKVCRQREIAVVVGAATRGADGLRISSLVFNRRGEQIEPYHKQYLYRSETEIYRPGTHGGMLELDGWRLALGVCYDSGFPEHARLAALNGAHAYLVSALFSVKSGYHQSRIWFPARAFDNTVYVLMSNHVGTTGGWSTCGSSAIWSPYGDVLTEAGRERDEVITALLDPAVLTDVRARETVLADFNARGDAMAGDYVVQSLD</sequence>